<protein>
    <submittedName>
        <fullName evidence="1">Putative ovule protein</fullName>
    </submittedName>
</protein>
<evidence type="ECO:0000313" key="1">
    <source>
        <dbReference type="EMBL" id="JAP11576.1"/>
    </source>
</evidence>
<organism evidence="1">
    <name type="scientific">Solanum chacoense</name>
    <name type="common">Chaco potato</name>
    <dbReference type="NCBI Taxonomy" id="4108"/>
    <lineage>
        <taxon>Eukaryota</taxon>
        <taxon>Viridiplantae</taxon>
        <taxon>Streptophyta</taxon>
        <taxon>Embryophyta</taxon>
        <taxon>Tracheophyta</taxon>
        <taxon>Spermatophyta</taxon>
        <taxon>Magnoliopsida</taxon>
        <taxon>eudicotyledons</taxon>
        <taxon>Gunneridae</taxon>
        <taxon>Pentapetalae</taxon>
        <taxon>asterids</taxon>
        <taxon>lamiids</taxon>
        <taxon>Solanales</taxon>
        <taxon>Solanaceae</taxon>
        <taxon>Solanoideae</taxon>
        <taxon>Solaneae</taxon>
        <taxon>Solanum</taxon>
    </lineage>
</organism>
<accession>A0A0V0GU06</accession>
<dbReference type="AlphaFoldDB" id="A0A0V0GU06"/>
<sequence length="60" mass="7053">MTKASCDFRFILPLLSTFNHYSAACTYTSVHMEIYVGHDQYLSLCTHTFCQEQVHFLQHH</sequence>
<dbReference type="EMBL" id="GEDG01031084">
    <property type="protein sequence ID" value="JAP11576.1"/>
    <property type="molecule type" value="Transcribed_RNA"/>
</dbReference>
<proteinExistence type="predicted"/>
<reference evidence="1" key="1">
    <citation type="submission" date="2015-12" db="EMBL/GenBank/DDBJ databases">
        <title>Gene expression during late stages of embryo sac development: a critical building block for successful pollen-pistil interactions.</title>
        <authorList>
            <person name="Liu Y."/>
            <person name="Joly V."/>
            <person name="Sabar M."/>
            <person name="Matton D.P."/>
        </authorList>
    </citation>
    <scope>NUCLEOTIDE SEQUENCE</scope>
</reference>
<name>A0A0V0GU06_SOLCH</name>